<evidence type="ECO:0000313" key="3">
    <source>
        <dbReference type="Proteomes" id="UP000751190"/>
    </source>
</evidence>
<sequence>MGCPFPHTARDQVWLAAGIGVGVGIAWMLRARDGWDRASTLGPCVLREPPTVVRTAALAVTEMAGGASNGEPRLSIAHVKVVAATTEAIQVPAFDEYVVILSGAMHVDVGHADASLRPARHKRAEPAVLAASAGQTLWLPRGQRYRYWFAGPCEYVAVCMPAFHPRLANVQPH</sequence>
<protein>
    <recommendedName>
        <fullName evidence="4">AraC-type arabinose-binding/dimerisation domain-containing protein</fullName>
    </recommendedName>
</protein>
<comment type="caution">
    <text evidence="2">The sequence shown here is derived from an EMBL/GenBank/DDBJ whole genome shotgun (WGS) entry which is preliminary data.</text>
</comment>
<dbReference type="EMBL" id="JAGTXO010000013">
    <property type="protein sequence ID" value="KAG8464156.1"/>
    <property type="molecule type" value="Genomic_DNA"/>
</dbReference>
<feature type="transmembrane region" description="Helical" evidence="1">
    <location>
        <begin position="12"/>
        <end position="29"/>
    </location>
</feature>
<name>A0A8J5X9D7_DIALT</name>
<keyword evidence="1" id="KW-0812">Transmembrane</keyword>
<dbReference type="OrthoDB" id="3335358at2759"/>
<keyword evidence="3" id="KW-1185">Reference proteome</keyword>
<organism evidence="2 3">
    <name type="scientific">Diacronema lutheri</name>
    <name type="common">Unicellular marine alga</name>
    <name type="synonym">Monochrysis lutheri</name>
    <dbReference type="NCBI Taxonomy" id="2081491"/>
    <lineage>
        <taxon>Eukaryota</taxon>
        <taxon>Haptista</taxon>
        <taxon>Haptophyta</taxon>
        <taxon>Pavlovophyceae</taxon>
        <taxon>Pavlovales</taxon>
        <taxon>Pavlovaceae</taxon>
        <taxon>Diacronema</taxon>
    </lineage>
</organism>
<dbReference type="Proteomes" id="UP000751190">
    <property type="component" value="Unassembled WGS sequence"/>
</dbReference>
<evidence type="ECO:0000256" key="1">
    <source>
        <dbReference type="SAM" id="Phobius"/>
    </source>
</evidence>
<proteinExistence type="predicted"/>
<dbReference type="InterPro" id="IPR011051">
    <property type="entry name" value="RmlC_Cupin_sf"/>
</dbReference>
<dbReference type="InterPro" id="IPR014710">
    <property type="entry name" value="RmlC-like_jellyroll"/>
</dbReference>
<evidence type="ECO:0000313" key="2">
    <source>
        <dbReference type="EMBL" id="KAG8464156.1"/>
    </source>
</evidence>
<accession>A0A8J5X9D7</accession>
<dbReference type="Gene3D" id="2.60.120.10">
    <property type="entry name" value="Jelly Rolls"/>
    <property type="match status" value="1"/>
</dbReference>
<evidence type="ECO:0008006" key="4">
    <source>
        <dbReference type="Google" id="ProtNLM"/>
    </source>
</evidence>
<gene>
    <name evidence="2" type="ORF">KFE25_003219</name>
</gene>
<dbReference type="AlphaFoldDB" id="A0A8J5X9D7"/>
<keyword evidence="1" id="KW-0472">Membrane</keyword>
<keyword evidence="1" id="KW-1133">Transmembrane helix</keyword>
<dbReference type="SUPFAM" id="SSF51182">
    <property type="entry name" value="RmlC-like cupins"/>
    <property type="match status" value="1"/>
</dbReference>
<reference evidence="2" key="1">
    <citation type="submission" date="2021-05" db="EMBL/GenBank/DDBJ databases">
        <title>The genome of the haptophyte Pavlova lutheri (Diacronema luteri, Pavlovales) - a model for lipid biosynthesis in eukaryotic algae.</title>
        <authorList>
            <person name="Hulatt C.J."/>
            <person name="Posewitz M.C."/>
        </authorList>
    </citation>
    <scope>NUCLEOTIDE SEQUENCE</scope>
    <source>
        <strain evidence="2">NIVA-4/92</strain>
    </source>
</reference>